<reference evidence="1" key="1">
    <citation type="journal article" date="2015" name="Nature">
        <title>Complex archaea that bridge the gap between prokaryotes and eukaryotes.</title>
        <authorList>
            <person name="Spang A."/>
            <person name="Saw J.H."/>
            <person name="Jorgensen S.L."/>
            <person name="Zaremba-Niedzwiedzka K."/>
            <person name="Martijn J."/>
            <person name="Lind A.E."/>
            <person name="van Eijk R."/>
            <person name="Schleper C."/>
            <person name="Guy L."/>
            <person name="Ettema T.J."/>
        </authorList>
    </citation>
    <scope>NUCLEOTIDE SEQUENCE</scope>
</reference>
<proteinExistence type="predicted"/>
<dbReference type="AlphaFoldDB" id="A0A0F9VL87"/>
<protein>
    <recommendedName>
        <fullName evidence="2">Uroporphyrinogen decarboxylase (URO-D) domain-containing protein</fullName>
    </recommendedName>
</protein>
<dbReference type="InterPro" id="IPR038071">
    <property type="entry name" value="UROD/MetE-like_sf"/>
</dbReference>
<dbReference type="Gene3D" id="3.20.20.210">
    <property type="match status" value="1"/>
</dbReference>
<dbReference type="SUPFAM" id="SSF51726">
    <property type="entry name" value="UROD/MetE-like"/>
    <property type="match status" value="1"/>
</dbReference>
<name>A0A0F9VL87_9ZZZZ</name>
<organism evidence="1">
    <name type="scientific">marine sediment metagenome</name>
    <dbReference type="NCBI Taxonomy" id="412755"/>
    <lineage>
        <taxon>unclassified sequences</taxon>
        <taxon>metagenomes</taxon>
        <taxon>ecological metagenomes</taxon>
    </lineage>
</organism>
<sequence length="370" mass="41871">MANDNGRGWQARLARQDRYFKEGKGNFLILGGYSEGQPERTRTHDIEGQIDELLSEPFLKDHAYDLGIQTALWATHELAVREQLDDDALPCHAIDFGVGSTASLFTGGEVSFHECTSYSLDTFVKTWDDIDRLRFDPDNRWVHYDLEFWRGFSSAYTPGLAISPHFFRSPPDLANDLRGNQLFIDMHDEPEQVDRLMTVCADMTIEAAAFLRNEIPLLREAPSGIWGMATSSPDIIVINGDTVDLISVEMGERFNHPHIDRIGREAGPVFFHHHTLGVSRVTSVAKMEGIIVQNFIYDMKAPKVLEILDDDWIEASKRVPIDVCQDLTEAEDLDAVLETMSHGRFIVHCYAETSDECNELIARIRSHESS</sequence>
<evidence type="ECO:0008006" key="2">
    <source>
        <dbReference type="Google" id="ProtNLM"/>
    </source>
</evidence>
<gene>
    <name evidence="1" type="ORF">LCGC14_0124220</name>
</gene>
<accession>A0A0F9VL87</accession>
<comment type="caution">
    <text evidence="1">The sequence shown here is derived from an EMBL/GenBank/DDBJ whole genome shotgun (WGS) entry which is preliminary data.</text>
</comment>
<dbReference type="EMBL" id="LAZR01000039">
    <property type="protein sequence ID" value="KKO00648.1"/>
    <property type="molecule type" value="Genomic_DNA"/>
</dbReference>
<evidence type="ECO:0000313" key="1">
    <source>
        <dbReference type="EMBL" id="KKO00648.1"/>
    </source>
</evidence>